<keyword evidence="1" id="KW-0732">Signal</keyword>
<feature type="signal peptide" evidence="1">
    <location>
        <begin position="1"/>
        <end position="22"/>
    </location>
</feature>
<reference evidence="3" key="2">
    <citation type="submission" date="2020-11" db="EMBL/GenBank/DDBJ databases">
        <authorList>
            <person name="McCartney M.A."/>
            <person name="Auch B."/>
            <person name="Kono T."/>
            <person name="Mallez S."/>
            <person name="Becker A."/>
            <person name="Gohl D.M."/>
            <person name="Silverstein K.A.T."/>
            <person name="Koren S."/>
            <person name="Bechman K.B."/>
            <person name="Herman A."/>
            <person name="Abrahante J.E."/>
            <person name="Garbe J."/>
        </authorList>
    </citation>
    <scope>NUCLEOTIDE SEQUENCE</scope>
    <source>
        <strain evidence="3">Duluth1</strain>
        <tissue evidence="3">Whole animal</tissue>
    </source>
</reference>
<dbReference type="Pfam" id="PF07995">
    <property type="entry name" value="GSDH"/>
    <property type="match status" value="1"/>
</dbReference>
<gene>
    <name evidence="3" type="ORF">DPMN_088327</name>
</gene>
<dbReference type="OrthoDB" id="10266706at2759"/>
<keyword evidence="4" id="KW-1185">Reference proteome</keyword>
<reference evidence="3" key="1">
    <citation type="journal article" date="2019" name="bioRxiv">
        <title>The Genome of the Zebra Mussel, Dreissena polymorpha: A Resource for Invasive Species Research.</title>
        <authorList>
            <person name="McCartney M.A."/>
            <person name="Auch B."/>
            <person name="Kono T."/>
            <person name="Mallez S."/>
            <person name="Zhang Y."/>
            <person name="Obille A."/>
            <person name="Becker A."/>
            <person name="Abrahante J.E."/>
            <person name="Garbe J."/>
            <person name="Badalamenti J.P."/>
            <person name="Herman A."/>
            <person name="Mangelson H."/>
            <person name="Liachko I."/>
            <person name="Sullivan S."/>
            <person name="Sone E.D."/>
            <person name="Koren S."/>
            <person name="Silverstein K.A.T."/>
            <person name="Beckman K.B."/>
            <person name="Gohl D.M."/>
        </authorList>
    </citation>
    <scope>NUCLEOTIDE SEQUENCE</scope>
    <source>
        <strain evidence="3">Duluth1</strain>
        <tissue evidence="3">Whole animal</tissue>
    </source>
</reference>
<evidence type="ECO:0000313" key="3">
    <source>
        <dbReference type="EMBL" id="KAH3846031.1"/>
    </source>
</evidence>
<dbReference type="PANTHER" id="PTHR19328">
    <property type="entry name" value="HEDGEHOG-INTERACTING PROTEIN"/>
    <property type="match status" value="1"/>
</dbReference>
<dbReference type="AlphaFoldDB" id="A0A9D4QWA7"/>
<feature type="domain" description="Glucose/Sorbosone dehydrogenase" evidence="2">
    <location>
        <begin position="39"/>
        <end position="345"/>
    </location>
</feature>
<feature type="chain" id="PRO_5039161815" description="Glucose/Sorbosone dehydrogenase domain-containing protein" evidence="1">
    <location>
        <begin position="23"/>
        <end position="445"/>
    </location>
</feature>
<evidence type="ECO:0000256" key="1">
    <source>
        <dbReference type="SAM" id="SignalP"/>
    </source>
</evidence>
<dbReference type="InterPro" id="IPR011042">
    <property type="entry name" value="6-blade_b-propeller_TolB-like"/>
</dbReference>
<dbReference type="EMBL" id="JAIWYP010000003">
    <property type="protein sequence ID" value="KAH3846031.1"/>
    <property type="molecule type" value="Genomic_DNA"/>
</dbReference>
<sequence>MLYFHFVFAIVLWEFCALKAECRETCICLSQEIDGLRNPIHIEPAKNEGENVYFIGEQIGIIYLYNPKQSLGNKLTAYINVSDRIVLEKNAHDERGLLGFAVHPMFERNRKIYLYSVRTLNERQFAVISEITSGDVGTERQLLFIEQPGDIRNGGQLLFGNTDGYLYIFVGDGGPIHTKDIQAQNTSSLLGKVLRVNVDATEVIDNKLQFYVIPHDNPKHAEWRPEVFSVGFRNSWRCSQDAGKPSGEGKGRIFCGELGGDIADEVNIIEKGGNYGWPVKEGNTCTNVSAKCDTLDNERTPVLSIPHSDKGMQALVGGPLYRGRDVTSLDGKLILGDVFGGSLFTVGEVNGQWKTEPLPFCDKGTCSCTAREHMSSVLLSFGQTHEGEVLLLMTDDVSIHPGSDRGRVLRMHAPAFPNPVTCGASCLQPMTALLVIAGWLCAKWS</sequence>
<dbReference type="Gene3D" id="2.120.10.30">
    <property type="entry name" value="TolB, C-terminal domain"/>
    <property type="match status" value="1"/>
</dbReference>
<comment type="caution">
    <text evidence="3">The sequence shown here is derived from an EMBL/GenBank/DDBJ whole genome shotgun (WGS) entry which is preliminary data.</text>
</comment>
<name>A0A9D4QWA7_DREPO</name>
<dbReference type="SUPFAM" id="SSF50952">
    <property type="entry name" value="Soluble quinoprotein glucose dehydrogenase"/>
    <property type="match status" value="1"/>
</dbReference>
<protein>
    <recommendedName>
        <fullName evidence="2">Glucose/Sorbosone dehydrogenase domain-containing protein</fullName>
    </recommendedName>
</protein>
<evidence type="ECO:0000313" key="4">
    <source>
        <dbReference type="Proteomes" id="UP000828390"/>
    </source>
</evidence>
<dbReference type="Proteomes" id="UP000828390">
    <property type="component" value="Unassembled WGS sequence"/>
</dbReference>
<dbReference type="InterPro" id="IPR011041">
    <property type="entry name" value="Quinoprot_gluc/sorb_DH_b-prop"/>
</dbReference>
<dbReference type="InterPro" id="IPR012938">
    <property type="entry name" value="Glc/Sorbosone_DH"/>
</dbReference>
<proteinExistence type="predicted"/>
<evidence type="ECO:0000259" key="2">
    <source>
        <dbReference type="Pfam" id="PF07995"/>
    </source>
</evidence>
<organism evidence="3 4">
    <name type="scientific">Dreissena polymorpha</name>
    <name type="common">Zebra mussel</name>
    <name type="synonym">Mytilus polymorpha</name>
    <dbReference type="NCBI Taxonomy" id="45954"/>
    <lineage>
        <taxon>Eukaryota</taxon>
        <taxon>Metazoa</taxon>
        <taxon>Spiralia</taxon>
        <taxon>Lophotrochozoa</taxon>
        <taxon>Mollusca</taxon>
        <taxon>Bivalvia</taxon>
        <taxon>Autobranchia</taxon>
        <taxon>Heteroconchia</taxon>
        <taxon>Euheterodonta</taxon>
        <taxon>Imparidentia</taxon>
        <taxon>Neoheterodontei</taxon>
        <taxon>Myida</taxon>
        <taxon>Dreissenoidea</taxon>
        <taxon>Dreissenidae</taxon>
        <taxon>Dreissena</taxon>
    </lineage>
</organism>
<dbReference type="PANTHER" id="PTHR19328:SF75">
    <property type="entry name" value="ALDOSE SUGAR DEHYDROGENASE YLII"/>
    <property type="match status" value="1"/>
</dbReference>
<accession>A0A9D4QWA7</accession>